<proteinExistence type="predicted"/>
<organism evidence="1 2">
    <name type="scientific">Panicum virgatum</name>
    <name type="common">Blackwell switchgrass</name>
    <dbReference type="NCBI Taxonomy" id="38727"/>
    <lineage>
        <taxon>Eukaryota</taxon>
        <taxon>Viridiplantae</taxon>
        <taxon>Streptophyta</taxon>
        <taxon>Embryophyta</taxon>
        <taxon>Tracheophyta</taxon>
        <taxon>Spermatophyta</taxon>
        <taxon>Magnoliopsida</taxon>
        <taxon>Liliopsida</taxon>
        <taxon>Poales</taxon>
        <taxon>Poaceae</taxon>
        <taxon>PACMAD clade</taxon>
        <taxon>Panicoideae</taxon>
        <taxon>Panicodae</taxon>
        <taxon>Paniceae</taxon>
        <taxon>Panicinae</taxon>
        <taxon>Panicum</taxon>
        <taxon>Panicum sect. Hiantes</taxon>
    </lineage>
</organism>
<dbReference type="AlphaFoldDB" id="A0A8T0QE20"/>
<reference evidence="1" key="1">
    <citation type="submission" date="2020-05" db="EMBL/GenBank/DDBJ databases">
        <title>WGS assembly of Panicum virgatum.</title>
        <authorList>
            <person name="Lovell J.T."/>
            <person name="Jenkins J."/>
            <person name="Shu S."/>
            <person name="Juenger T.E."/>
            <person name="Schmutz J."/>
        </authorList>
    </citation>
    <scope>NUCLEOTIDE SEQUENCE</scope>
    <source>
        <strain evidence="1">AP13</strain>
    </source>
</reference>
<accession>A0A8T0QE20</accession>
<keyword evidence="2" id="KW-1185">Reference proteome</keyword>
<gene>
    <name evidence="1" type="ORF">PVAP13_7NG367200</name>
</gene>
<name>A0A8T0QE20_PANVG</name>
<dbReference type="Proteomes" id="UP000823388">
    <property type="component" value="Chromosome 7N"/>
</dbReference>
<protein>
    <submittedName>
        <fullName evidence="1">Uncharacterized protein</fullName>
    </submittedName>
</protein>
<comment type="caution">
    <text evidence="1">The sequence shown here is derived from an EMBL/GenBank/DDBJ whole genome shotgun (WGS) entry which is preliminary data.</text>
</comment>
<sequence>MLHWATAQLAVLFIILRWLEMVTLQYSIVRREQFGTSIINHLPCVVSWYLQS</sequence>
<evidence type="ECO:0000313" key="1">
    <source>
        <dbReference type="EMBL" id="KAG2569026.1"/>
    </source>
</evidence>
<evidence type="ECO:0000313" key="2">
    <source>
        <dbReference type="Proteomes" id="UP000823388"/>
    </source>
</evidence>
<dbReference type="EMBL" id="CM029050">
    <property type="protein sequence ID" value="KAG2569026.1"/>
    <property type="molecule type" value="Genomic_DNA"/>
</dbReference>